<protein>
    <submittedName>
        <fullName evidence="1">Uncharacterized protein</fullName>
    </submittedName>
</protein>
<comment type="caution">
    <text evidence="1">The sequence shown here is derived from an EMBL/GenBank/DDBJ whole genome shotgun (WGS) entry which is preliminary data.</text>
</comment>
<feature type="non-terminal residue" evidence="1">
    <location>
        <position position="81"/>
    </location>
</feature>
<name>A0A9Q0D8N7_9TELE</name>
<evidence type="ECO:0000313" key="1">
    <source>
        <dbReference type="EMBL" id="KAJ3584010.1"/>
    </source>
</evidence>
<proteinExistence type="predicted"/>
<evidence type="ECO:0000313" key="2">
    <source>
        <dbReference type="Proteomes" id="UP001148018"/>
    </source>
</evidence>
<dbReference type="EMBL" id="JANIIK010000120">
    <property type="protein sequence ID" value="KAJ3584010.1"/>
    <property type="molecule type" value="Genomic_DNA"/>
</dbReference>
<sequence>MQQSDPGTLPQLSHCPGSCPRCPDRVVLPGLLLIFHDGNQLVPVGAVSPPLAQCGYEAILSKILNGTQSNEIGLYDLGSSA</sequence>
<keyword evidence="2" id="KW-1185">Reference proteome</keyword>
<reference evidence="1" key="1">
    <citation type="submission" date="2022-07" db="EMBL/GenBank/DDBJ databases">
        <title>Chromosome-level genome of Muraenolepis orangiensis.</title>
        <authorList>
            <person name="Kim J."/>
        </authorList>
    </citation>
    <scope>NUCLEOTIDE SEQUENCE</scope>
    <source>
        <strain evidence="1">KU_S4_2022</strain>
        <tissue evidence="1">Muscle</tissue>
    </source>
</reference>
<organism evidence="1 2">
    <name type="scientific">Muraenolepis orangiensis</name>
    <name type="common">Patagonian moray cod</name>
    <dbReference type="NCBI Taxonomy" id="630683"/>
    <lineage>
        <taxon>Eukaryota</taxon>
        <taxon>Metazoa</taxon>
        <taxon>Chordata</taxon>
        <taxon>Craniata</taxon>
        <taxon>Vertebrata</taxon>
        <taxon>Euteleostomi</taxon>
        <taxon>Actinopterygii</taxon>
        <taxon>Neopterygii</taxon>
        <taxon>Teleostei</taxon>
        <taxon>Neoteleostei</taxon>
        <taxon>Acanthomorphata</taxon>
        <taxon>Zeiogadaria</taxon>
        <taxon>Gadariae</taxon>
        <taxon>Gadiformes</taxon>
        <taxon>Muraenolepidoidei</taxon>
        <taxon>Muraenolepididae</taxon>
        <taxon>Muraenolepis</taxon>
    </lineage>
</organism>
<dbReference type="AlphaFoldDB" id="A0A9Q0D8N7"/>
<gene>
    <name evidence="1" type="ORF">NHX12_015507</name>
</gene>
<accession>A0A9Q0D8N7</accession>
<dbReference type="Proteomes" id="UP001148018">
    <property type="component" value="Unassembled WGS sequence"/>
</dbReference>